<keyword evidence="3" id="KW-1185">Reference proteome</keyword>
<accession>A0A3P7LSL7</accession>
<organism evidence="2 3">
    <name type="scientific">Dibothriocephalus latus</name>
    <name type="common">Fish tapeworm</name>
    <name type="synonym">Diphyllobothrium latum</name>
    <dbReference type="NCBI Taxonomy" id="60516"/>
    <lineage>
        <taxon>Eukaryota</taxon>
        <taxon>Metazoa</taxon>
        <taxon>Spiralia</taxon>
        <taxon>Lophotrochozoa</taxon>
        <taxon>Platyhelminthes</taxon>
        <taxon>Cestoda</taxon>
        <taxon>Eucestoda</taxon>
        <taxon>Diphyllobothriidea</taxon>
        <taxon>Diphyllobothriidae</taxon>
        <taxon>Dibothriocephalus</taxon>
    </lineage>
</organism>
<dbReference type="PANTHER" id="PTHR31489:SF2">
    <property type="entry name" value="PROTEIN LIN-52 HOMOLOG"/>
    <property type="match status" value="1"/>
</dbReference>
<evidence type="ECO:0000313" key="3">
    <source>
        <dbReference type="Proteomes" id="UP000281553"/>
    </source>
</evidence>
<dbReference type="OrthoDB" id="5834362at2759"/>
<reference evidence="2 3" key="1">
    <citation type="submission" date="2018-11" db="EMBL/GenBank/DDBJ databases">
        <authorList>
            <consortium name="Pathogen Informatics"/>
        </authorList>
    </citation>
    <scope>NUCLEOTIDE SEQUENCE [LARGE SCALE GENOMIC DNA]</scope>
</reference>
<dbReference type="Proteomes" id="UP000281553">
    <property type="component" value="Unassembled WGS sequence"/>
</dbReference>
<protein>
    <recommendedName>
        <fullName evidence="4">Protein lin-52 homolog</fullName>
    </recommendedName>
</protein>
<dbReference type="AlphaFoldDB" id="A0A3P7LSL7"/>
<evidence type="ECO:0000313" key="2">
    <source>
        <dbReference type="EMBL" id="VDN13018.1"/>
    </source>
</evidence>
<dbReference type="EMBL" id="UYRU01055362">
    <property type="protein sequence ID" value="VDN13018.1"/>
    <property type="molecule type" value="Genomic_DNA"/>
</dbReference>
<comment type="similarity">
    <text evidence="1">Belongs to the lin-52 family.</text>
</comment>
<evidence type="ECO:0000256" key="1">
    <source>
        <dbReference type="ARBA" id="ARBA00005456"/>
    </source>
</evidence>
<evidence type="ECO:0008006" key="4">
    <source>
        <dbReference type="Google" id="ProtNLM"/>
    </source>
</evidence>
<dbReference type="InterPro" id="IPR018737">
    <property type="entry name" value="DREAM_LIN52"/>
</dbReference>
<dbReference type="PANTHER" id="PTHR31489">
    <property type="entry name" value="LIN52 FAMILY MEMBER"/>
    <property type="match status" value="1"/>
</dbReference>
<gene>
    <name evidence="2" type="ORF">DILT_LOCUS8849</name>
</gene>
<proteinExistence type="inferred from homology"/>
<dbReference type="Pfam" id="PF10044">
    <property type="entry name" value="LIN52"/>
    <property type="match status" value="1"/>
</dbReference>
<name>A0A3P7LSL7_DIBLA</name>
<dbReference type="GO" id="GO:0006355">
    <property type="term" value="P:regulation of DNA-templated transcription"/>
    <property type="evidence" value="ECO:0007669"/>
    <property type="project" value="InterPro"/>
</dbReference>
<dbReference type="GO" id="GO:0070176">
    <property type="term" value="C:DRM complex"/>
    <property type="evidence" value="ECO:0007669"/>
    <property type="project" value="InterPro"/>
</dbReference>
<sequence length="147" mass="16999">MALIHSPYNHSITSHPSQFYWSFSQDMDDQALISSESLDRASPELWPEQSIFHPFILYFRNIPGVSEFISTRQPDLNIQTPAKYTTDLDKEDLELIHGIENFDDFGSLSTQQLMDKIKQLQNLAYQVGLEESKEMSRGKFLNILGKR</sequence>